<dbReference type="OrthoDB" id="418131at2759"/>
<proteinExistence type="inferred from homology"/>
<dbReference type="GO" id="GO:0090158">
    <property type="term" value="P:endoplasmic reticulum membrane organization"/>
    <property type="evidence" value="ECO:0007669"/>
    <property type="project" value="TreeGrafter"/>
</dbReference>
<dbReference type="InterPro" id="IPR029704">
    <property type="entry name" value="STEEP-like"/>
</dbReference>
<gene>
    <name evidence="4" type="ORF">HOLleu_16667</name>
</gene>
<dbReference type="Pfam" id="PF25809">
    <property type="entry name" value="STEEP1"/>
    <property type="match status" value="1"/>
</dbReference>
<dbReference type="AlphaFoldDB" id="A0A9Q1C6J8"/>
<dbReference type="PANTHER" id="PTHR46355">
    <property type="entry name" value="UPF0428 PROTEIN CXORF56"/>
    <property type="match status" value="1"/>
</dbReference>
<protein>
    <recommendedName>
        <fullName evidence="2">STING ER exit protein</fullName>
    </recommendedName>
</protein>
<evidence type="ECO:0000259" key="3">
    <source>
        <dbReference type="Pfam" id="PF25809"/>
    </source>
</evidence>
<evidence type="ECO:0000313" key="4">
    <source>
        <dbReference type="EMBL" id="KAJ8039069.1"/>
    </source>
</evidence>
<dbReference type="EMBL" id="JAIZAY010000007">
    <property type="protein sequence ID" value="KAJ8039069.1"/>
    <property type="molecule type" value="Genomic_DNA"/>
</dbReference>
<keyword evidence="5" id="KW-1185">Reference proteome</keyword>
<reference evidence="4" key="1">
    <citation type="submission" date="2021-10" db="EMBL/GenBank/DDBJ databases">
        <title>Tropical sea cucumber genome reveals ecological adaptation and Cuvierian tubules defense mechanism.</title>
        <authorList>
            <person name="Chen T."/>
        </authorList>
    </citation>
    <scope>NUCLEOTIDE SEQUENCE</scope>
    <source>
        <strain evidence="4">Nanhai2018</strain>
        <tissue evidence="4">Muscle</tissue>
    </source>
</reference>
<feature type="domain" description="STEEP1" evidence="3">
    <location>
        <begin position="21"/>
        <end position="119"/>
    </location>
</feature>
<dbReference type="PANTHER" id="PTHR46355:SF1">
    <property type="entry name" value="STING ER EXIT PROTEIN"/>
    <property type="match status" value="1"/>
</dbReference>
<sequence length="284" mass="32456">MPKVVTRSIVVSDNREKEEYDKDKPLQTYFCLCGQMVLIIDCTLEKLPLRSRDGARVIDSTKHVNKKTSEKGEIVHIRRPGGVEKQFREKCTKCGLLLFYRHSEKDHQVTFIVDGALFEPDKGPLKTPLIVNKKKEPKKHHCKQLCVTNKFESPEVVPLGFDLRTSSMHSTTKPTPPMRILITMFDEVKKKSVAVEFIRETLVMLSKKTKEMGKYATVTVSTIEDEEDEIEAKEIADSYASNARIISKQMHRKGLNKRKAEDVVTEEIERKAKLKKGTLIDNAP</sequence>
<dbReference type="InterPro" id="IPR057965">
    <property type="entry name" value="STEEP1_dom"/>
</dbReference>
<name>A0A9Q1C6J8_HOLLE</name>
<accession>A0A9Q1C6J8</accession>
<dbReference type="Proteomes" id="UP001152320">
    <property type="component" value="Chromosome 7"/>
</dbReference>
<evidence type="ECO:0000256" key="1">
    <source>
        <dbReference type="ARBA" id="ARBA00024205"/>
    </source>
</evidence>
<dbReference type="GO" id="GO:0005737">
    <property type="term" value="C:cytoplasm"/>
    <property type="evidence" value="ECO:0007669"/>
    <property type="project" value="GOC"/>
</dbReference>
<comment type="similarity">
    <text evidence="1">Belongs to the STEEP1 family.</text>
</comment>
<dbReference type="GO" id="GO:0006888">
    <property type="term" value="P:endoplasmic reticulum to Golgi vesicle-mediated transport"/>
    <property type="evidence" value="ECO:0007669"/>
    <property type="project" value="TreeGrafter"/>
</dbReference>
<organism evidence="4 5">
    <name type="scientific">Holothuria leucospilota</name>
    <name type="common">Black long sea cucumber</name>
    <name type="synonym">Mertensiothuria leucospilota</name>
    <dbReference type="NCBI Taxonomy" id="206669"/>
    <lineage>
        <taxon>Eukaryota</taxon>
        <taxon>Metazoa</taxon>
        <taxon>Echinodermata</taxon>
        <taxon>Eleutherozoa</taxon>
        <taxon>Echinozoa</taxon>
        <taxon>Holothuroidea</taxon>
        <taxon>Aspidochirotacea</taxon>
        <taxon>Aspidochirotida</taxon>
        <taxon>Holothuriidae</taxon>
        <taxon>Holothuria</taxon>
    </lineage>
</organism>
<evidence type="ECO:0000313" key="5">
    <source>
        <dbReference type="Proteomes" id="UP001152320"/>
    </source>
</evidence>
<evidence type="ECO:0000256" key="2">
    <source>
        <dbReference type="ARBA" id="ARBA00024237"/>
    </source>
</evidence>
<comment type="caution">
    <text evidence="4">The sequence shown here is derived from an EMBL/GenBank/DDBJ whole genome shotgun (WGS) entry which is preliminary data.</text>
</comment>